<accession>A0A4U5TTZ7</accession>
<proteinExistence type="predicted"/>
<dbReference type="Gene3D" id="2.160.20.120">
    <property type="match status" value="1"/>
</dbReference>
<organism evidence="2 3">
    <name type="scientific">Mesohalobacter halotolerans</name>
    <dbReference type="NCBI Taxonomy" id="1883405"/>
    <lineage>
        <taxon>Bacteria</taxon>
        <taxon>Pseudomonadati</taxon>
        <taxon>Bacteroidota</taxon>
        <taxon>Flavobacteriia</taxon>
        <taxon>Flavobacteriales</taxon>
        <taxon>Flavobacteriaceae</taxon>
        <taxon>Mesohalobacter</taxon>
    </lineage>
</organism>
<dbReference type="Pfam" id="PF10988">
    <property type="entry name" value="DUF2807"/>
    <property type="match status" value="1"/>
</dbReference>
<dbReference type="EMBL" id="SWMU01000001">
    <property type="protein sequence ID" value="TKS57371.1"/>
    <property type="molecule type" value="Genomic_DNA"/>
</dbReference>
<sequence>MKKLILVIIVLLPALSFGQKEIKVNKNIQAVKVSAGIQVELTTNANENKIVAEERVLDAINYKVDDYELRIGLSLGTIFDGDFPLKLKVFTKNIDRLNAVQGSTVEIQNLIKTNRFFIRATEGAVVSGEFNTESLELKALSGAIIDIRGKSKNQDILVNTGGEYRGRNLETKNTKVKVTYGGNADVFASENCEAKIVVGGDIDIYGNPKYVNEKTSFGGDITILKN</sequence>
<dbReference type="InterPro" id="IPR021255">
    <property type="entry name" value="DUF2807"/>
</dbReference>
<gene>
    <name evidence="2" type="ORF">FCN74_02815</name>
</gene>
<protein>
    <submittedName>
        <fullName evidence="2">DUF2807 domain-containing protein</fullName>
    </submittedName>
</protein>
<evidence type="ECO:0000313" key="3">
    <source>
        <dbReference type="Proteomes" id="UP000306552"/>
    </source>
</evidence>
<evidence type="ECO:0000313" key="2">
    <source>
        <dbReference type="EMBL" id="TKS57371.1"/>
    </source>
</evidence>
<dbReference type="RefSeq" id="WP_138931074.1">
    <property type="nucleotide sequence ID" value="NZ_SWMU01000001.1"/>
</dbReference>
<feature type="domain" description="Putative auto-transporter adhesin head GIN" evidence="1">
    <location>
        <begin position="29"/>
        <end position="208"/>
    </location>
</feature>
<keyword evidence="3" id="KW-1185">Reference proteome</keyword>
<dbReference type="OrthoDB" id="704821at2"/>
<reference evidence="2 3" key="1">
    <citation type="submission" date="2019-04" db="EMBL/GenBank/DDBJ databases">
        <title>Psychroflexus halotolerans sp. nov., isolated from a marine solar saltern.</title>
        <authorList>
            <person name="Feng X."/>
        </authorList>
    </citation>
    <scope>NUCLEOTIDE SEQUENCE [LARGE SCALE GENOMIC DNA]</scope>
    <source>
        <strain evidence="2 3">WDS2C27</strain>
    </source>
</reference>
<name>A0A4U5TTZ7_9FLAO</name>
<comment type="caution">
    <text evidence="2">The sequence shown here is derived from an EMBL/GenBank/DDBJ whole genome shotgun (WGS) entry which is preliminary data.</text>
</comment>
<dbReference type="Proteomes" id="UP000306552">
    <property type="component" value="Unassembled WGS sequence"/>
</dbReference>
<dbReference type="AlphaFoldDB" id="A0A4U5TTZ7"/>
<evidence type="ECO:0000259" key="1">
    <source>
        <dbReference type="Pfam" id="PF10988"/>
    </source>
</evidence>